<dbReference type="GO" id="GO:0042981">
    <property type="term" value="P:regulation of apoptotic process"/>
    <property type="evidence" value="ECO:0007669"/>
    <property type="project" value="InterPro"/>
</dbReference>
<proteinExistence type="predicted"/>
<evidence type="ECO:0000313" key="2">
    <source>
        <dbReference type="Ensembl" id="ENSACIP00000000439.1"/>
    </source>
</evidence>
<dbReference type="Gene3D" id="1.10.533.10">
    <property type="entry name" value="Death Domain, Fas"/>
    <property type="match status" value="1"/>
</dbReference>
<organism evidence="2 3">
    <name type="scientific">Amphilophus citrinellus</name>
    <name type="common">Midas cichlid</name>
    <name type="synonym">Cichlasoma citrinellum</name>
    <dbReference type="NCBI Taxonomy" id="61819"/>
    <lineage>
        <taxon>Eukaryota</taxon>
        <taxon>Metazoa</taxon>
        <taxon>Chordata</taxon>
        <taxon>Craniata</taxon>
        <taxon>Vertebrata</taxon>
        <taxon>Euteleostomi</taxon>
        <taxon>Actinopterygii</taxon>
        <taxon>Neopterygii</taxon>
        <taxon>Teleostei</taxon>
        <taxon>Neoteleostei</taxon>
        <taxon>Acanthomorphata</taxon>
        <taxon>Ovalentaria</taxon>
        <taxon>Cichlomorphae</taxon>
        <taxon>Cichliformes</taxon>
        <taxon>Cichlidae</taxon>
        <taxon>New World cichlids</taxon>
        <taxon>Cichlasomatinae</taxon>
        <taxon>Heroini</taxon>
        <taxon>Amphilophus</taxon>
    </lineage>
</organism>
<dbReference type="InterPro" id="IPR001315">
    <property type="entry name" value="CARD"/>
</dbReference>
<name>A0A3Q0QNM7_AMPCI</name>
<accession>A0A3Q0QNM7</accession>
<dbReference type="Pfam" id="PF00619">
    <property type="entry name" value="CARD"/>
    <property type="match status" value="1"/>
</dbReference>
<sequence length="130" mass="15324">MACTEQSALDFVRSARLHLVRELKNLSVILENLYQQGVLGDEEVSKIQAERDDYDKSRKILDSVTRKGEAACYELLRIIEMTRKRTLERPPFHPETKMFDLHHWISCFSFKEDKQMDANYLQGILKQNFD</sequence>
<protein>
    <recommendedName>
        <fullName evidence="1">CARD domain-containing protein</fullName>
    </recommendedName>
</protein>
<dbReference type="SUPFAM" id="SSF47986">
    <property type="entry name" value="DEATH domain"/>
    <property type="match status" value="1"/>
</dbReference>
<keyword evidence="3" id="KW-1185">Reference proteome</keyword>
<feature type="domain" description="CARD" evidence="1">
    <location>
        <begin position="4"/>
        <end position="80"/>
    </location>
</feature>
<evidence type="ECO:0000259" key="1">
    <source>
        <dbReference type="PROSITE" id="PS50209"/>
    </source>
</evidence>
<dbReference type="CDD" id="cd01671">
    <property type="entry name" value="CARD"/>
    <property type="match status" value="1"/>
</dbReference>
<reference evidence="2" key="1">
    <citation type="submission" date="2025-08" db="UniProtKB">
        <authorList>
            <consortium name="Ensembl"/>
        </authorList>
    </citation>
    <scope>IDENTIFICATION</scope>
</reference>
<dbReference type="AlphaFoldDB" id="A0A3Q0QNM7"/>
<dbReference type="PROSITE" id="PS50209">
    <property type="entry name" value="CARD"/>
    <property type="match status" value="1"/>
</dbReference>
<evidence type="ECO:0000313" key="3">
    <source>
        <dbReference type="Proteomes" id="UP000261340"/>
    </source>
</evidence>
<dbReference type="OMA" id="NSIMACT"/>
<dbReference type="SMART" id="SM00114">
    <property type="entry name" value="CARD"/>
    <property type="match status" value="1"/>
</dbReference>
<dbReference type="Ensembl" id="ENSACIT00000000461.1">
    <property type="protein sequence ID" value="ENSACIP00000000439.1"/>
    <property type="gene ID" value="ENSACIG00000000416.1"/>
</dbReference>
<dbReference type="GeneTree" id="ENSGT01030000235171"/>
<dbReference type="STRING" id="61819.ENSACIP00000000439"/>
<dbReference type="InterPro" id="IPR011029">
    <property type="entry name" value="DEATH-like_dom_sf"/>
</dbReference>
<dbReference type="Proteomes" id="UP000261340">
    <property type="component" value="Unplaced"/>
</dbReference>
<reference evidence="2" key="2">
    <citation type="submission" date="2025-09" db="UniProtKB">
        <authorList>
            <consortium name="Ensembl"/>
        </authorList>
    </citation>
    <scope>IDENTIFICATION</scope>
</reference>